<feature type="transmembrane region" description="Helical" evidence="6">
    <location>
        <begin position="246"/>
        <end position="263"/>
    </location>
</feature>
<feature type="transmembrane region" description="Helical" evidence="6">
    <location>
        <begin position="215"/>
        <end position="234"/>
    </location>
</feature>
<evidence type="ECO:0000313" key="9">
    <source>
        <dbReference type="Proteomes" id="UP001201549"/>
    </source>
</evidence>
<dbReference type="SUPFAM" id="SSF103473">
    <property type="entry name" value="MFS general substrate transporter"/>
    <property type="match status" value="1"/>
</dbReference>
<evidence type="ECO:0000313" key="8">
    <source>
        <dbReference type="EMBL" id="MCS4556121.1"/>
    </source>
</evidence>
<dbReference type="PANTHER" id="PTHR42718">
    <property type="entry name" value="MAJOR FACILITATOR SUPERFAMILY MULTIDRUG TRANSPORTER MFSC"/>
    <property type="match status" value="1"/>
</dbReference>
<dbReference type="Gene3D" id="1.20.1250.20">
    <property type="entry name" value="MFS general substrate transporter like domains"/>
    <property type="match status" value="1"/>
</dbReference>
<feature type="transmembrane region" description="Helical" evidence="6">
    <location>
        <begin position="94"/>
        <end position="113"/>
    </location>
</feature>
<dbReference type="PANTHER" id="PTHR42718:SF9">
    <property type="entry name" value="MAJOR FACILITATOR SUPERFAMILY MULTIDRUG TRANSPORTER MFSC"/>
    <property type="match status" value="1"/>
</dbReference>
<keyword evidence="2" id="KW-0813">Transport</keyword>
<dbReference type="PROSITE" id="PS50850">
    <property type="entry name" value="MFS"/>
    <property type="match status" value="1"/>
</dbReference>
<feature type="transmembrane region" description="Helical" evidence="6">
    <location>
        <begin position="153"/>
        <end position="172"/>
    </location>
</feature>
<comment type="subcellular location">
    <subcellularLocation>
        <location evidence="1">Membrane</location>
        <topology evidence="1">Multi-pass membrane protein</topology>
    </subcellularLocation>
</comment>
<dbReference type="InterPro" id="IPR036259">
    <property type="entry name" value="MFS_trans_sf"/>
</dbReference>
<feature type="transmembrane region" description="Helical" evidence="6">
    <location>
        <begin position="21"/>
        <end position="41"/>
    </location>
</feature>
<keyword evidence="5 6" id="KW-0472">Membrane</keyword>
<feature type="transmembrane region" description="Helical" evidence="6">
    <location>
        <begin position="66"/>
        <end position="87"/>
    </location>
</feature>
<evidence type="ECO:0000256" key="2">
    <source>
        <dbReference type="ARBA" id="ARBA00022448"/>
    </source>
</evidence>
<sequence length="511" mass="55237">MSSSSSTIAPPAPAKAGDAAFGIQIATGLIGILLAVLIAGFNESVTKIAMPDIRGAMGYSYDQSTWLIAVYAATSVTAMAFAPWCAVTFTFRKFVIVAMGAFAVIALLCPFAPNFEALLALRAMQGLLGGAMPPMLMSVALRYLPPKVKLYGLGTYALTATFGPSFGIPLAAWSVDKLGWQFAFWQVIPMCLLSMTLVSWGMPKDPLRLERFKTFNTQGFLLGAPAIIMIVLGLEQGQRLDWLNSALVELLLGGGLLLMLLFLRNEWNHALPFFKVQILKKRNLAFSLITLGGILFIMGATINIPYNYLAAVHHYRPLDATPALLLVAVPQFLFIPLVVAMLNNKLVDCRYMLAAGLALLGCACYLGTQVTSEWHRDNFYAIQLIQAVAQPMVVIPVIMLSVTGLDARDGPFASAWFNTLKGFAGVAAGCVIEVLSLKREHFHSTVLVDQLGNSGLNPQAHAMGDVAHRIEQQVTVLTSADLYLYVAIACIVLIPLVAILPTRIFPPSVSK</sequence>
<evidence type="ECO:0000256" key="5">
    <source>
        <dbReference type="ARBA" id="ARBA00023136"/>
    </source>
</evidence>
<keyword evidence="3 6" id="KW-0812">Transmembrane</keyword>
<comment type="caution">
    <text evidence="8">The sequence shown here is derived from an EMBL/GenBank/DDBJ whole genome shotgun (WGS) entry which is preliminary data.</text>
</comment>
<feature type="transmembrane region" description="Helical" evidence="6">
    <location>
        <begin position="380"/>
        <end position="403"/>
    </location>
</feature>
<accession>A0ABT2FIJ0</accession>
<feature type="transmembrane region" description="Helical" evidence="6">
    <location>
        <begin position="284"/>
        <end position="304"/>
    </location>
</feature>
<gene>
    <name evidence="8" type="ORF">L9G74_06700</name>
</gene>
<feature type="transmembrane region" description="Helical" evidence="6">
    <location>
        <begin position="119"/>
        <end position="141"/>
    </location>
</feature>
<feature type="domain" description="Major facilitator superfamily (MFS) profile" evidence="7">
    <location>
        <begin position="28"/>
        <end position="511"/>
    </location>
</feature>
<keyword evidence="4 6" id="KW-1133">Transmembrane helix</keyword>
<reference evidence="9" key="1">
    <citation type="submission" date="2023-07" db="EMBL/GenBank/DDBJ databases">
        <title>Shewanella mangrovi sp. nov., an acetaldehyde- degrading bacterium isolated from mangrove sediment.</title>
        <authorList>
            <person name="Liu Y."/>
        </authorList>
    </citation>
    <scope>NUCLEOTIDE SEQUENCE [LARGE SCALE GENOMIC DNA]</scope>
    <source>
        <strain evidence="9">C32</strain>
    </source>
</reference>
<feature type="transmembrane region" description="Helical" evidence="6">
    <location>
        <begin position="349"/>
        <end position="368"/>
    </location>
</feature>
<dbReference type="InterPro" id="IPR011701">
    <property type="entry name" value="MFS"/>
</dbReference>
<proteinExistence type="predicted"/>
<dbReference type="EMBL" id="JAKOGG010000003">
    <property type="protein sequence ID" value="MCS4556121.1"/>
    <property type="molecule type" value="Genomic_DNA"/>
</dbReference>
<feature type="transmembrane region" description="Helical" evidence="6">
    <location>
        <begin position="482"/>
        <end position="505"/>
    </location>
</feature>
<keyword evidence="9" id="KW-1185">Reference proteome</keyword>
<evidence type="ECO:0000256" key="1">
    <source>
        <dbReference type="ARBA" id="ARBA00004141"/>
    </source>
</evidence>
<dbReference type="InterPro" id="IPR020846">
    <property type="entry name" value="MFS_dom"/>
</dbReference>
<feature type="transmembrane region" description="Helical" evidence="6">
    <location>
        <begin position="324"/>
        <end position="342"/>
    </location>
</feature>
<organism evidence="8 9">
    <name type="scientific">Shewanella electrica</name>
    <dbReference type="NCBI Taxonomy" id="515560"/>
    <lineage>
        <taxon>Bacteria</taxon>
        <taxon>Pseudomonadati</taxon>
        <taxon>Pseudomonadota</taxon>
        <taxon>Gammaproteobacteria</taxon>
        <taxon>Alteromonadales</taxon>
        <taxon>Shewanellaceae</taxon>
        <taxon>Shewanella</taxon>
    </lineage>
</organism>
<evidence type="ECO:0000256" key="4">
    <source>
        <dbReference type="ARBA" id="ARBA00022989"/>
    </source>
</evidence>
<protein>
    <submittedName>
        <fullName evidence="8">MFS transporter</fullName>
    </submittedName>
</protein>
<evidence type="ECO:0000256" key="6">
    <source>
        <dbReference type="SAM" id="Phobius"/>
    </source>
</evidence>
<evidence type="ECO:0000256" key="3">
    <source>
        <dbReference type="ARBA" id="ARBA00022692"/>
    </source>
</evidence>
<dbReference type="RefSeq" id="WP_238895524.1">
    <property type="nucleotide sequence ID" value="NZ_JAKOGG010000003.1"/>
</dbReference>
<feature type="transmembrane region" description="Helical" evidence="6">
    <location>
        <begin position="184"/>
        <end position="203"/>
    </location>
</feature>
<dbReference type="Proteomes" id="UP001201549">
    <property type="component" value="Unassembled WGS sequence"/>
</dbReference>
<evidence type="ECO:0000259" key="7">
    <source>
        <dbReference type="PROSITE" id="PS50850"/>
    </source>
</evidence>
<name>A0ABT2FIJ0_9GAMM</name>
<dbReference type="Pfam" id="PF07690">
    <property type="entry name" value="MFS_1"/>
    <property type="match status" value="1"/>
</dbReference>